<feature type="transmembrane region" description="Helical" evidence="1">
    <location>
        <begin position="41"/>
        <end position="67"/>
    </location>
</feature>
<comment type="caution">
    <text evidence="2">The sequence shown here is derived from an EMBL/GenBank/DDBJ whole genome shotgun (WGS) entry which is preliminary data.</text>
</comment>
<dbReference type="PIRSF" id="PIRSF006594">
    <property type="entry name" value="UCP006594"/>
    <property type="match status" value="1"/>
</dbReference>
<dbReference type="Pfam" id="PF01976">
    <property type="entry name" value="DUF116"/>
    <property type="match status" value="1"/>
</dbReference>
<dbReference type="AlphaFoldDB" id="A0A0L6JQL9"/>
<sequence length="248" mass="27788">MDKYLKKFIYFSIAVIFALCLVISGMAFIYRNFTISNYNFIIFLTIVTFGGVTTLLALSIPIILIAYKTKIINPSMAVFAKWSLNVLFPLISVFLKFLRNNKDTIRRFYININNILTESAGVKFKPEDVLLILPHCLQNFECKIKITADIRNCKNCGLCTIGDIKNMTVDMGIKVMVVTGGTAARNIIVKEKPKIVVAVACERDLISGIFDVKNLCVIGVTNERPNGPCKDTFVDVETLRNKLISIIA</sequence>
<dbReference type="InterPro" id="IPR002829">
    <property type="entry name" value="DUF116"/>
</dbReference>
<gene>
    <name evidence="2" type="ORF">Bccel_3407</name>
</gene>
<evidence type="ECO:0008006" key="4">
    <source>
        <dbReference type="Google" id="ProtNLM"/>
    </source>
</evidence>
<proteinExistence type="predicted"/>
<dbReference type="OrthoDB" id="9787348at2"/>
<evidence type="ECO:0000313" key="2">
    <source>
        <dbReference type="EMBL" id="KNY28136.1"/>
    </source>
</evidence>
<organism evidence="2 3">
    <name type="scientific">Pseudobacteroides cellulosolvens ATCC 35603 = DSM 2933</name>
    <dbReference type="NCBI Taxonomy" id="398512"/>
    <lineage>
        <taxon>Bacteria</taxon>
        <taxon>Bacillati</taxon>
        <taxon>Bacillota</taxon>
        <taxon>Clostridia</taxon>
        <taxon>Eubacteriales</taxon>
        <taxon>Oscillospiraceae</taxon>
        <taxon>Pseudobacteroides</taxon>
    </lineage>
</organism>
<dbReference type="EMBL" id="LGTC01000001">
    <property type="protein sequence ID" value="KNY28136.1"/>
    <property type="molecule type" value="Genomic_DNA"/>
</dbReference>
<keyword evidence="1" id="KW-0472">Membrane</keyword>
<evidence type="ECO:0000256" key="1">
    <source>
        <dbReference type="SAM" id="Phobius"/>
    </source>
</evidence>
<keyword evidence="3" id="KW-1185">Reference proteome</keyword>
<keyword evidence="1" id="KW-0812">Transmembrane</keyword>
<name>A0A0L6JQL9_9FIRM</name>
<reference evidence="3" key="1">
    <citation type="submission" date="2015-07" db="EMBL/GenBank/DDBJ databases">
        <title>Near-Complete Genome Sequence of the Cellulolytic Bacterium Bacteroides (Pseudobacteroides) cellulosolvens ATCC 35603.</title>
        <authorList>
            <person name="Dassa B."/>
            <person name="Utturkar S.M."/>
            <person name="Klingeman D.M."/>
            <person name="Hurt R.A."/>
            <person name="Keller M."/>
            <person name="Xu J."/>
            <person name="Reddy Y.H.K."/>
            <person name="Borovok I."/>
            <person name="Grinberg I.R."/>
            <person name="Lamed R."/>
            <person name="Zhivin O."/>
            <person name="Bayer E.A."/>
            <person name="Brown S.D."/>
        </authorList>
    </citation>
    <scope>NUCLEOTIDE SEQUENCE [LARGE SCALE GENOMIC DNA]</scope>
    <source>
        <strain evidence="3">DSM 2933</strain>
    </source>
</reference>
<feature type="transmembrane region" description="Helical" evidence="1">
    <location>
        <begin position="79"/>
        <end position="98"/>
    </location>
</feature>
<dbReference type="STRING" id="398512.Bccel_3407"/>
<keyword evidence="1" id="KW-1133">Transmembrane helix</keyword>
<dbReference type="PANTHER" id="PTHR43801:SF1">
    <property type="entry name" value="POLYPRENYL SYNTHETASE"/>
    <property type="match status" value="1"/>
</dbReference>
<dbReference type="PATRIC" id="fig|398512.5.peg.3566"/>
<accession>A0A0L6JQL9</accession>
<feature type="transmembrane region" description="Helical" evidence="1">
    <location>
        <begin position="7"/>
        <end position="29"/>
    </location>
</feature>
<dbReference type="RefSeq" id="WP_036939177.1">
    <property type="nucleotide sequence ID" value="NZ_JQKC01000008.1"/>
</dbReference>
<dbReference type="eggNOG" id="COG1852">
    <property type="taxonomic scope" value="Bacteria"/>
</dbReference>
<protein>
    <recommendedName>
        <fullName evidence="4">DUF116 domain-containing protein</fullName>
    </recommendedName>
</protein>
<dbReference type="Proteomes" id="UP000036923">
    <property type="component" value="Unassembled WGS sequence"/>
</dbReference>
<evidence type="ECO:0000313" key="3">
    <source>
        <dbReference type="Proteomes" id="UP000036923"/>
    </source>
</evidence>
<dbReference type="PANTHER" id="PTHR43801">
    <property type="entry name" value="NUCLEOTIDE-BINDING PROTEIN-RELATED"/>
    <property type="match status" value="1"/>
</dbReference>